<keyword evidence="2" id="KW-1185">Reference proteome</keyword>
<sequence length="39" mass="4491">MYEAKIEDTYAVHEEWVARFAGGIYLPNALCNSKMQANR</sequence>
<proteinExistence type="predicted"/>
<gene>
    <name evidence="1" type="ordered locus">Phep_2307</name>
</gene>
<dbReference type="KEGG" id="phe:Phep_2307"/>
<name>C6XYM9_PEDHD</name>
<dbReference type="Proteomes" id="UP000000852">
    <property type="component" value="Chromosome"/>
</dbReference>
<protein>
    <submittedName>
        <fullName evidence="1">Uncharacterized protein</fullName>
    </submittedName>
</protein>
<evidence type="ECO:0000313" key="2">
    <source>
        <dbReference type="Proteomes" id="UP000000852"/>
    </source>
</evidence>
<dbReference type="EMBL" id="CP001681">
    <property type="protein sequence ID" value="ACU04511.1"/>
    <property type="molecule type" value="Genomic_DNA"/>
</dbReference>
<dbReference type="AlphaFoldDB" id="C6XYM9"/>
<dbReference type="HOGENOM" id="CLU_3314188_0_0_10"/>
<reference evidence="1 2" key="1">
    <citation type="journal article" date="2009" name="Stand. Genomic Sci.">
        <title>Complete genome sequence of Pedobacter heparinus type strain (HIM 762-3).</title>
        <authorList>
            <person name="Han C."/>
            <person name="Spring S."/>
            <person name="Lapidus A."/>
            <person name="Del Rio T.G."/>
            <person name="Tice H."/>
            <person name="Copeland A."/>
            <person name="Cheng J.F."/>
            <person name="Lucas S."/>
            <person name="Chen F."/>
            <person name="Nolan M."/>
            <person name="Bruce D."/>
            <person name="Goodwin L."/>
            <person name="Pitluck S."/>
            <person name="Ivanova N."/>
            <person name="Mavromatis K."/>
            <person name="Mikhailova N."/>
            <person name="Pati A."/>
            <person name="Chen A."/>
            <person name="Palaniappan K."/>
            <person name="Land M."/>
            <person name="Hauser L."/>
            <person name="Chang Y.J."/>
            <person name="Jeffries C.C."/>
            <person name="Saunders E."/>
            <person name="Chertkov O."/>
            <person name="Brettin T."/>
            <person name="Goker M."/>
            <person name="Rohde M."/>
            <person name="Bristow J."/>
            <person name="Eisen J.A."/>
            <person name="Markowitz V."/>
            <person name="Hugenholtz P."/>
            <person name="Kyrpides N.C."/>
            <person name="Klenk H.P."/>
            <person name="Detter J.C."/>
        </authorList>
    </citation>
    <scope>NUCLEOTIDE SEQUENCE [LARGE SCALE GENOMIC DNA]</scope>
    <source>
        <strain evidence="2">ATCC 13125 / DSM 2366 / CIP 104194 / JCM 7457 / NBRC 12017 / NCIMB 9290 / NRRL B-14731 / HIM 762-3</strain>
    </source>
</reference>
<accession>C6XYM9</accession>
<dbReference type="STRING" id="485917.Phep_2307"/>
<evidence type="ECO:0000313" key="1">
    <source>
        <dbReference type="EMBL" id="ACU04511.1"/>
    </source>
</evidence>
<organism evidence="1 2">
    <name type="scientific">Pedobacter heparinus (strain ATCC 13125 / DSM 2366 / CIP 104194 / JCM 7457 / NBRC 12017 / NCIMB 9290 / NRRL B-14731 / HIM 762-3)</name>
    <dbReference type="NCBI Taxonomy" id="485917"/>
    <lineage>
        <taxon>Bacteria</taxon>
        <taxon>Pseudomonadati</taxon>
        <taxon>Bacteroidota</taxon>
        <taxon>Sphingobacteriia</taxon>
        <taxon>Sphingobacteriales</taxon>
        <taxon>Sphingobacteriaceae</taxon>
        <taxon>Pedobacter</taxon>
    </lineage>
</organism>